<accession>A0A183DIK8</accession>
<reference evidence="4" key="1">
    <citation type="submission" date="2016-06" db="UniProtKB">
        <authorList>
            <consortium name="WormBaseParasite"/>
        </authorList>
    </citation>
    <scope>IDENTIFICATION</scope>
</reference>
<evidence type="ECO:0000256" key="2">
    <source>
        <dbReference type="SAM" id="Coils"/>
    </source>
</evidence>
<organism evidence="4">
    <name type="scientific">Gongylonema pulchrum</name>
    <dbReference type="NCBI Taxonomy" id="637853"/>
    <lineage>
        <taxon>Eukaryota</taxon>
        <taxon>Metazoa</taxon>
        <taxon>Ecdysozoa</taxon>
        <taxon>Nematoda</taxon>
        <taxon>Chromadorea</taxon>
        <taxon>Rhabditida</taxon>
        <taxon>Spirurina</taxon>
        <taxon>Spiruromorpha</taxon>
        <taxon>Spiruroidea</taxon>
        <taxon>Gongylonematidae</taxon>
        <taxon>Gongylonema</taxon>
    </lineage>
</organism>
<evidence type="ECO:0000259" key="3">
    <source>
        <dbReference type="Pfam" id="PF15035"/>
    </source>
</evidence>
<dbReference type="AlphaFoldDB" id="A0A183DIK8"/>
<feature type="coiled-coil region" evidence="2">
    <location>
        <begin position="101"/>
        <end position="145"/>
    </location>
</feature>
<evidence type="ECO:0000313" key="4">
    <source>
        <dbReference type="WBParaSite" id="GPUH_0000855901-mRNA-1"/>
    </source>
</evidence>
<feature type="coiled-coil region" evidence="2">
    <location>
        <begin position="35"/>
        <end position="62"/>
    </location>
</feature>
<dbReference type="InterPro" id="IPR055167">
    <property type="entry name" value="Rootletin-like_CC"/>
</dbReference>
<feature type="domain" description="Rootletin-like coiled-coil" evidence="3">
    <location>
        <begin position="25"/>
        <end position="163"/>
    </location>
</feature>
<sequence>LDYGSGGVFSKVLYDRPQDDLNSYKKRIDANTEQQREHADIMAALQRKVEEYRRRFADIEGKLVVKKLDETGVDLGDIKLKDDLLWSSKLKLEEFSDAEFVRRLEEERRRAEDLAMQLDQERLQNDQLQSEIQRLRQQFEISIRDKERVYQSRERVVLQFFHKFWTFCLNLAQYLGDEQRKM</sequence>
<proteinExistence type="predicted"/>
<protein>
    <submittedName>
        <fullName evidence="4">Protein SUPPRESSOR OF GENE SILENCING 3</fullName>
    </submittedName>
</protein>
<dbReference type="Pfam" id="PF15035">
    <property type="entry name" value="Rootletin"/>
    <property type="match status" value="1"/>
</dbReference>
<dbReference type="WBParaSite" id="GPUH_0000855901-mRNA-1">
    <property type="protein sequence ID" value="GPUH_0000855901-mRNA-1"/>
    <property type="gene ID" value="GPUH_0000855901"/>
</dbReference>
<name>A0A183DIK8_9BILA</name>
<evidence type="ECO:0000256" key="1">
    <source>
        <dbReference type="ARBA" id="ARBA00023054"/>
    </source>
</evidence>
<keyword evidence="1 2" id="KW-0175">Coiled coil</keyword>